<dbReference type="InterPro" id="IPR021109">
    <property type="entry name" value="Peptidase_aspartic_dom_sf"/>
</dbReference>
<dbReference type="PANTHER" id="PTHR47966:SF65">
    <property type="entry name" value="ASPARTIC-TYPE ENDOPEPTIDASE"/>
    <property type="match status" value="1"/>
</dbReference>
<keyword evidence="4" id="KW-0732">Signal</keyword>
<feature type="domain" description="Peptidase A1" evidence="5">
    <location>
        <begin position="58"/>
        <end position="392"/>
    </location>
</feature>
<accession>A0AAD6J106</accession>
<organism evidence="6 7">
    <name type="scientific">Drechslerella dactyloides</name>
    <name type="common">Nematode-trapping fungus</name>
    <name type="synonym">Arthrobotrys dactyloides</name>
    <dbReference type="NCBI Taxonomy" id="74499"/>
    <lineage>
        <taxon>Eukaryota</taxon>
        <taxon>Fungi</taxon>
        <taxon>Dikarya</taxon>
        <taxon>Ascomycota</taxon>
        <taxon>Pezizomycotina</taxon>
        <taxon>Orbiliomycetes</taxon>
        <taxon>Orbiliales</taxon>
        <taxon>Orbiliaceae</taxon>
        <taxon>Drechslerella</taxon>
    </lineage>
</organism>
<feature type="compositionally biased region" description="Polar residues" evidence="2">
    <location>
        <begin position="419"/>
        <end position="430"/>
    </location>
</feature>
<evidence type="ECO:0000256" key="1">
    <source>
        <dbReference type="ARBA" id="ARBA00007447"/>
    </source>
</evidence>
<evidence type="ECO:0000256" key="2">
    <source>
        <dbReference type="SAM" id="MobiDB-lite"/>
    </source>
</evidence>
<dbReference type="PANTHER" id="PTHR47966">
    <property type="entry name" value="BETA-SITE APP-CLEAVING ENZYME, ISOFORM A-RELATED"/>
    <property type="match status" value="1"/>
</dbReference>
<protein>
    <submittedName>
        <fullName evidence="6">Barrierpepsin</fullName>
    </submittedName>
</protein>
<name>A0AAD6J106_DREDA</name>
<evidence type="ECO:0000259" key="5">
    <source>
        <dbReference type="PROSITE" id="PS51767"/>
    </source>
</evidence>
<dbReference type="EMBL" id="JAQGDS010000004">
    <property type="protein sequence ID" value="KAJ6261634.1"/>
    <property type="molecule type" value="Genomic_DNA"/>
</dbReference>
<sequence>MKIWMALSAALVCLATAEGLKLQLHSSLGQPPEAVKDLAKRASSISATFQFAAPQFSYYVDILVGSAHEFIRLRLSSDPLTWLPGPLPKKNYCNGSTQANFDLCVRANFSGVFDPVSSRTFKNLTTTLNLTSSDTRYYALGYYGQDTLQIGQRAIANVPIGIANQYTLTPQLGLGIGGTGSEMTLLRTMLNENIISVLSYGIYLNDYDFNRSELTIGAIDIAKYDGPLITLESDGTTVVQLDNLQYNDATGGSPEVLAKSWNANVEFSTGLLYFPNGPLQAIIGDFDAYFDTTYGGYLTDCSYRWSNKSLIFNFASTTITVPASQWIVPAYTVAGYQVTLRDGSTPACIVLVDSIDNYVLAAKTGFVAVFGMPFVRAIYLVLDFTNQQISFAQAKLNVSESELRSLGHDGLAPFATAIPSNTPANTQTGSAIGGPGGRTPTGFPKWAPGILVPFAFMCGGVIFVMFDP</sequence>
<keyword evidence="3" id="KW-0472">Membrane</keyword>
<dbReference type="GO" id="GO:0004190">
    <property type="term" value="F:aspartic-type endopeptidase activity"/>
    <property type="evidence" value="ECO:0007669"/>
    <property type="project" value="InterPro"/>
</dbReference>
<comment type="similarity">
    <text evidence="1">Belongs to the peptidase A1 family.</text>
</comment>
<dbReference type="Gene3D" id="2.40.70.10">
    <property type="entry name" value="Acid Proteases"/>
    <property type="match status" value="2"/>
</dbReference>
<evidence type="ECO:0000313" key="6">
    <source>
        <dbReference type="EMBL" id="KAJ6261634.1"/>
    </source>
</evidence>
<comment type="caution">
    <text evidence="6">The sequence shown here is derived from an EMBL/GenBank/DDBJ whole genome shotgun (WGS) entry which is preliminary data.</text>
</comment>
<feature type="signal peptide" evidence="4">
    <location>
        <begin position="1"/>
        <end position="19"/>
    </location>
</feature>
<evidence type="ECO:0000313" key="7">
    <source>
        <dbReference type="Proteomes" id="UP001221413"/>
    </source>
</evidence>
<dbReference type="SUPFAM" id="SSF50630">
    <property type="entry name" value="Acid proteases"/>
    <property type="match status" value="1"/>
</dbReference>
<dbReference type="PROSITE" id="PS51767">
    <property type="entry name" value="PEPTIDASE_A1"/>
    <property type="match status" value="1"/>
</dbReference>
<feature type="transmembrane region" description="Helical" evidence="3">
    <location>
        <begin position="446"/>
        <end position="466"/>
    </location>
</feature>
<reference evidence="6" key="1">
    <citation type="submission" date="2023-01" db="EMBL/GenBank/DDBJ databases">
        <title>The chitinases involved in constricting ring structure development in the nematode-trapping fungus Drechslerella dactyloides.</title>
        <authorList>
            <person name="Wang R."/>
            <person name="Zhang L."/>
            <person name="Tang P."/>
            <person name="Li S."/>
            <person name="Liang L."/>
        </authorList>
    </citation>
    <scope>NUCLEOTIDE SEQUENCE</scope>
    <source>
        <strain evidence="6">YMF1.00031</strain>
    </source>
</reference>
<dbReference type="Pfam" id="PF00026">
    <property type="entry name" value="Asp"/>
    <property type="match status" value="1"/>
</dbReference>
<keyword evidence="7" id="KW-1185">Reference proteome</keyword>
<keyword evidence="3" id="KW-1133">Transmembrane helix</keyword>
<keyword evidence="3" id="KW-0812">Transmembrane</keyword>
<evidence type="ECO:0000256" key="3">
    <source>
        <dbReference type="SAM" id="Phobius"/>
    </source>
</evidence>
<feature type="chain" id="PRO_5042002924" evidence="4">
    <location>
        <begin position="20"/>
        <end position="468"/>
    </location>
</feature>
<gene>
    <name evidence="6" type="ORF">Dda_4304</name>
</gene>
<dbReference type="InterPro" id="IPR033121">
    <property type="entry name" value="PEPTIDASE_A1"/>
</dbReference>
<evidence type="ECO:0000256" key="4">
    <source>
        <dbReference type="SAM" id="SignalP"/>
    </source>
</evidence>
<proteinExistence type="inferred from homology"/>
<feature type="region of interest" description="Disordered" evidence="2">
    <location>
        <begin position="419"/>
        <end position="438"/>
    </location>
</feature>
<dbReference type="AlphaFoldDB" id="A0AAD6J106"/>
<dbReference type="InterPro" id="IPR001461">
    <property type="entry name" value="Aspartic_peptidase_A1"/>
</dbReference>
<dbReference type="Proteomes" id="UP001221413">
    <property type="component" value="Unassembled WGS sequence"/>
</dbReference>
<dbReference type="GO" id="GO:0006508">
    <property type="term" value="P:proteolysis"/>
    <property type="evidence" value="ECO:0007669"/>
    <property type="project" value="InterPro"/>
</dbReference>